<gene>
    <name evidence="2" type="primary">AVEN_83127_1</name>
    <name evidence="2" type="ORF">CEXT_783831</name>
</gene>
<organism evidence="2 3">
    <name type="scientific">Caerostris extrusa</name>
    <name type="common">Bark spider</name>
    <name type="synonym">Caerostris bankana</name>
    <dbReference type="NCBI Taxonomy" id="172846"/>
    <lineage>
        <taxon>Eukaryota</taxon>
        <taxon>Metazoa</taxon>
        <taxon>Ecdysozoa</taxon>
        <taxon>Arthropoda</taxon>
        <taxon>Chelicerata</taxon>
        <taxon>Arachnida</taxon>
        <taxon>Araneae</taxon>
        <taxon>Araneomorphae</taxon>
        <taxon>Entelegynae</taxon>
        <taxon>Araneoidea</taxon>
        <taxon>Araneidae</taxon>
        <taxon>Caerostris</taxon>
    </lineage>
</organism>
<name>A0AAV4YAN8_CAEEX</name>
<dbReference type="Proteomes" id="UP001054945">
    <property type="component" value="Unassembled WGS sequence"/>
</dbReference>
<feature type="region of interest" description="Disordered" evidence="1">
    <location>
        <begin position="29"/>
        <end position="49"/>
    </location>
</feature>
<evidence type="ECO:0000313" key="3">
    <source>
        <dbReference type="Proteomes" id="UP001054945"/>
    </source>
</evidence>
<dbReference type="EMBL" id="BPLR01001674">
    <property type="protein sequence ID" value="GIZ03979.1"/>
    <property type="molecule type" value="Genomic_DNA"/>
</dbReference>
<comment type="caution">
    <text evidence="2">The sequence shown here is derived from an EMBL/GenBank/DDBJ whole genome shotgun (WGS) entry which is preliminary data.</text>
</comment>
<dbReference type="AlphaFoldDB" id="A0AAV4YAN8"/>
<proteinExistence type="predicted"/>
<evidence type="ECO:0000313" key="2">
    <source>
        <dbReference type="EMBL" id="GIZ03979.1"/>
    </source>
</evidence>
<sequence length="141" mass="16081">MEFVPCRYKVIETLSCHLHLPIEDLDYTEIQPSGQPSDTMSPNAKPEEPDAVVGKFDELREGAEVKGDCESPADQPPPWLDKERFYRARDIFKNHFFQPLTLNIILMKFVCTLFKCQISLPIHCTSFNEIILPTSPVGAKE</sequence>
<accession>A0AAV4YAN8</accession>
<protein>
    <submittedName>
        <fullName evidence="2">DUF2236 domain-containing protein</fullName>
    </submittedName>
</protein>
<feature type="compositionally biased region" description="Polar residues" evidence="1">
    <location>
        <begin position="30"/>
        <end position="42"/>
    </location>
</feature>
<evidence type="ECO:0000256" key="1">
    <source>
        <dbReference type="SAM" id="MobiDB-lite"/>
    </source>
</evidence>
<keyword evidence="3" id="KW-1185">Reference proteome</keyword>
<reference evidence="2 3" key="1">
    <citation type="submission" date="2021-06" db="EMBL/GenBank/DDBJ databases">
        <title>Caerostris extrusa draft genome.</title>
        <authorList>
            <person name="Kono N."/>
            <person name="Arakawa K."/>
        </authorList>
    </citation>
    <scope>NUCLEOTIDE SEQUENCE [LARGE SCALE GENOMIC DNA]</scope>
</reference>